<dbReference type="InterPro" id="IPR050808">
    <property type="entry name" value="Phage_Integrase"/>
</dbReference>
<dbReference type="Proteomes" id="UP000219374">
    <property type="component" value="Unassembled WGS sequence"/>
</dbReference>
<dbReference type="Pfam" id="PF13356">
    <property type="entry name" value="Arm-DNA-bind_3"/>
    <property type="match status" value="1"/>
</dbReference>
<dbReference type="CDD" id="cd00801">
    <property type="entry name" value="INT_P4_C"/>
    <property type="match status" value="1"/>
</dbReference>
<evidence type="ECO:0000256" key="3">
    <source>
        <dbReference type="ARBA" id="ARBA00023125"/>
    </source>
</evidence>
<keyword evidence="2" id="KW-0229">DNA integration</keyword>
<keyword evidence="4" id="KW-0233">DNA recombination</keyword>
<dbReference type="PANTHER" id="PTHR30629">
    <property type="entry name" value="PROPHAGE INTEGRASE"/>
    <property type="match status" value="1"/>
</dbReference>
<dbReference type="InterPro" id="IPR002104">
    <property type="entry name" value="Integrase_catalytic"/>
</dbReference>
<dbReference type="InterPro" id="IPR038488">
    <property type="entry name" value="Integrase_DNA-bd_sf"/>
</dbReference>
<evidence type="ECO:0000259" key="5">
    <source>
        <dbReference type="PROSITE" id="PS51898"/>
    </source>
</evidence>
<comment type="similarity">
    <text evidence="1">Belongs to the 'phage' integrase family.</text>
</comment>
<keyword evidence="7" id="KW-1185">Reference proteome</keyword>
<protein>
    <submittedName>
        <fullName evidence="6">Integrase</fullName>
    </submittedName>
</protein>
<dbReference type="Pfam" id="PF00589">
    <property type="entry name" value="Phage_integrase"/>
    <property type="match status" value="1"/>
</dbReference>
<evidence type="ECO:0000313" key="6">
    <source>
        <dbReference type="EMBL" id="SOD51256.1"/>
    </source>
</evidence>
<dbReference type="OrthoDB" id="9795573at2"/>
<dbReference type="AlphaFoldDB" id="A0A286CXW5"/>
<dbReference type="Pfam" id="PF22022">
    <property type="entry name" value="Phage_int_M"/>
    <property type="match status" value="1"/>
</dbReference>
<organism evidence="6 7">
    <name type="scientific">Pseudoxanthomonas wuyuanensis</name>
    <dbReference type="NCBI Taxonomy" id="1073196"/>
    <lineage>
        <taxon>Bacteria</taxon>
        <taxon>Pseudomonadati</taxon>
        <taxon>Pseudomonadota</taxon>
        <taxon>Gammaproteobacteria</taxon>
        <taxon>Lysobacterales</taxon>
        <taxon>Lysobacteraceae</taxon>
        <taxon>Pseudoxanthomonas</taxon>
    </lineage>
</organism>
<sequence>MRVKSNFTQRLLSMALSDTAVRNAKPEPGKRVTKLHDRDGLFLHIAPTGTKSWVARYRIHGKERSIALGRYPSLGLAGARTKAQEARRTLASGVDPVQEKRRQAAEAATTDAARFAVVADDWRKRQAWSPAVRKQYDKMFERDILPALGRLPVADIDIDAVQTVVDRVAKRGKVVAGHVLLLIRGVLAQAVAKKQIPYNLAREVRAPKRPKGAKQSYRHLEGSTAVRSLLDKLDGYGGRPETVIALRLLLLCFTRPTELREARWVEFDLDAVDANGKAAPTWTIPGERMKRGRPHIIPLSDQATALLRDLQTLTGTAGWLFPHSRDTKKPMARETLLRALRDYMKLPTTVHGFRHLASTTLNAQGFNRDHIELQLAHWREDTRGAYNKAQWLPERRSMLQAWADWLDRIRVPADNVIELRGVA</sequence>
<feature type="domain" description="Tyr recombinase" evidence="5">
    <location>
        <begin position="215"/>
        <end position="404"/>
    </location>
</feature>
<reference evidence="6 7" key="1">
    <citation type="submission" date="2017-09" db="EMBL/GenBank/DDBJ databases">
        <authorList>
            <person name="Ehlers B."/>
            <person name="Leendertz F.H."/>
        </authorList>
    </citation>
    <scope>NUCLEOTIDE SEQUENCE [LARGE SCALE GENOMIC DNA]</scope>
    <source>
        <strain evidence="6 7">CGMCC 1.10978</strain>
    </source>
</reference>
<dbReference type="EMBL" id="OCND01000001">
    <property type="protein sequence ID" value="SOD51256.1"/>
    <property type="molecule type" value="Genomic_DNA"/>
</dbReference>
<evidence type="ECO:0000313" key="7">
    <source>
        <dbReference type="Proteomes" id="UP000219374"/>
    </source>
</evidence>
<keyword evidence="3" id="KW-0238">DNA-binding</keyword>
<evidence type="ECO:0000256" key="2">
    <source>
        <dbReference type="ARBA" id="ARBA00022908"/>
    </source>
</evidence>
<dbReference type="PANTHER" id="PTHR30629:SF2">
    <property type="entry name" value="PROPHAGE INTEGRASE INTS-RELATED"/>
    <property type="match status" value="1"/>
</dbReference>
<dbReference type="Gene3D" id="3.30.160.390">
    <property type="entry name" value="Integrase, DNA-binding domain"/>
    <property type="match status" value="1"/>
</dbReference>
<dbReference type="SUPFAM" id="SSF56349">
    <property type="entry name" value="DNA breaking-rejoining enzymes"/>
    <property type="match status" value="1"/>
</dbReference>
<evidence type="ECO:0000256" key="4">
    <source>
        <dbReference type="ARBA" id="ARBA00023172"/>
    </source>
</evidence>
<gene>
    <name evidence="6" type="ORF">SAMN06296416_101531</name>
</gene>
<evidence type="ECO:0000256" key="1">
    <source>
        <dbReference type="ARBA" id="ARBA00008857"/>
    </source>
</evidence>
<dbReference type="GO" id="GO:0006310">
    <property type="term" value="P:DNA recombination"/>
    <property type="evidence" value="ECO:0007669"/>
    <property type="project" value="UniProtKB-KW"/>
</dbReference>
<accession>A0A286CXW5</accession>
<name>A0A286CXW5_9GAMM</name>
<dbReference type="PROSITE" id="PS51898">
    <property type="entry name" value="TYR_RECOMBINASE"/>
    <property type="match status" value="1"/>
</dbReference>
<dbReference type="Gene3D" id="1.10.443.10">
    <property type="entry name" value="Intergrase catalytic core"/>
    <property type="match status" value="1"/>
</dbReference>
<dbReference type="Gene3D" id="1.10.150.130">
    <property type="match status" value="1"/>
</dbReference>
<proteinExistence type="inferred from homology"/>
<dbReference type="InterPro" id="IPR025166">
    <property type="entry name" value="Integrase_DNA_bind_dom"/>
</dbReference>
<dbReference type="InterPro" id="IPR010998">
    <property type="entry name" value="Integrase_recombinase_N"/>
</dbReference>
<dbReference type="InterPro" id="IPR053876">
    <property type="entry name" value="Phage_int_M"/>
</dbReference>
<dbReference type="GO" id="GO:0003677">
    <property type="term" value="F:DNA binding"/>
    <property type="evidence" value="ECO:0007669"/>
    <property type="project" value="UniProtKB-KW"/>
</dbReference>
<dbReference type="InterPro" id="IPR013762">
    <property type="entry name" value="Integrase-like_cat_sf"/>
</dbReference>
<dbReference type="GO" id="GO:0015074">
    <property type="term" value="P:DNA integration"/>
    <property type="evidence" value="ECO:0007669"/>
    <property type="project" value="UniProtKB-KW"/>
</dbReference>
<dbReference type="InterPro" id="IPR011010">
    <property type="entry name" value="DNA_brk_join_enz"/>
</dbReference>